<dbReference type="InterPro" id="IPR001173">
    <property type="entry name" value="Glyco_trans_2-like"/>
</dbReference>
<dbReference type="SUPFAM" id="SSF53448">
    <property type="entry name" value="Nucleotide-diphospho-sugar transferases"/>
    <property type="match status" value="1"/>
</dbReference>
<dbReference type="GO" id="GO:0016757">
    <property type="term" value="F:glycosyltransferase activity"/>
    <property type="evidence" value="ECO:0007669"/>
    <property type="project" value="UniProtKB-KW"/>
</dbReference>
<proteinExistence type="predicted"/>
<evidence type="ECO:0000259" key="7">
    <source>
        <dbReference type="Pfam" id="PF00535"/>
    </source>
</evidence>
<evidence type="ECO:0000313" key="8">
    <source>
        <dbReference type="EMBL" id="MBB5746338.1"/>
    </source>
</evidence>
<dbReference type="PANTHER" id="PTHR43646">
    <property type="entry name" value="GLYCOSYLTRANSFERASE"/>
    <property type="match status" value="1"/>
</dbReference>
<evidence type="ECO:0000256" key="5">
    <source>
        <dbReference type="ARBA" id="ARBA00023136"/>
    </source>
</evidence>
<dbReference type="GO" id="GO:0005886">
    <property type="term" value="C:plasma membrane"/>
    <property type="evidence" value="ECO:0007669"/>
    <property type="project" value="UniProtKB-SubCell"/>
</dbReference>
<dbReference type="Proteomes" id="UP000545037">
    <property type="component" value="Unassembled WGS sequence"/>
</dbReference>
<keyword evidence="2" id="KW-1003">Cell membrane</keyword>
<keyword evidence="9" id="KW-1185">Reference proteome</keyword>
<comment type="caution">
    <text evidence="8">The sequence shown here is derived from an EMBL/GenBank/DDBJ whole genome shotgun (WGS) entry which is preliminary data.</text>
</comment>
<feature type="transmembrane region" description="Helical" evidence="6">
    <location>
        <begin position="301"/>
        <end position="321"/>
    </location>
</feature>
<evidence type="ECO:0000256" key="1">
    <source>
        <dbReference type="ARBA" id="ARBA00004236"/>
    </source>
</evidence>
<keyword evidence="5 6" id="KW-0472">Membrane</keyword>
<dbReference type="PANTHER" id="PTHR43646:SF2">
    <property type="entry name" value="GLYCOSYLTRANSFERASE 2-LIKE DOMAIN-CONTAINING PROTEIN"/>
    <property type="match status" value="1"/>
</dbReference>
<feature type="domain" description="Glycosyltransferase 2-like" evidence="7">
    <location>
        <begin position="8"/>
        <end position="167"/>
    </location>
</feature>
<comment type="subcellular location">
    <subcellularLocation>
        <location evidence="1">Cell membrane</location>
    </subcellularLocation>
</comment>
<dbReference type="EC" id="2.4.-.-" evidence="8"/>
<dbReference type="InterPro" id="IPR029044">
    <property type="entry name" value="Nucleotide-diphossugar_trans"/>
</dbReference>
<evidence type="ECO:0000256" key="6">
    <source>
        <dbReference type="SAM" id="Phobius"/>
    </source>
</evidence>
<reference evidence="8 9" key="1">
    <citation type="submission" date="2020-08" db="EMBL/GenBank/DDBJ databases">
        <title>Genomic Encyclopedia of Type Strains, Phase IV (KMG-IV): sequencing the most valuable type-strain genomes for metagenomic binning, comparative biology and taxonomic classification.</title>
        <authorList>
            <person name="Goeker M."/>
        </authorList>
    </citation>
    <scope>NUCLEOTIDE SEQUENCE [LARGE SCALE GENOMIC DNA]</scope>
    <source>
        <strain evidence="8 9">DSM 4737</strain>
    </source>
</reference>
<evidence type="ECO:0000256" key="3">
    <source>
        <dbReference type="ARBA" id="ARBA00022676"/>
    </source>
</evidence>
<organism evidence="8 9">
    <name type="scientific">Brevundimonas variabilis</name>
    <dbReference type="NCBI Taxonomy" id="74312"/>
    <lineage>
        <taxon>Bacteria</taxon>
        <taxon>Pseudomonadati</taxon>
        <taxon>Pseudomonadota</taxon>
        <taxon>Alphaproteobacteria</taxon>
        <taxon>Caulobacterales</taxon>
        <taxon>Caulobacteraceae</taxon>
        <taxon>Brevundimonas</taxon>
    </lineage>
</organism>
<name>A0A7W9FG78_9CAUL</name>
<dbReference type="AlphaFoldDB" id="A0A7W9FG78"/>
<keyword evidence="6" id="KW-0812">Transmembrane</keyword>
<dbReference type="EMBL" id="JACHOR010000003">
    <property type="protein sequence ID" value="MBB5746338.1"/>
    <property type="molecule type" value="Genomic_DNA"/>
</dbReference>
<keyword evidence="3 8" id="KW-0328">Glycosyltransferase</keyword>
<keyword evidence="4 8" id="KW-0808">Transferase</keyword>
<evidence type="ECO:0000313" key="9">
    <source>
        <dbReference type="Proteomes" id="UP000545037"/>
    </source>
</evidence>
<feature type="transmembrane region" description="Helical" evidence="6">
    <location>
        <begin position="246"/>
        <end position="268"/>
    </location>
</feature>
<accession>A0A7W9FG78</accession>
<evidence type="ECO:0000256" key="2">
    <source>
        <dbReference type="ARBA" id="ARBA00022475"/>
    </source>
</evidence>
<evidence type="ECO:0000256" key="4">
    <source>
        <dbReference type="ARBA" id="ARBA00022679"/>
    </source>
</evidence>
<dbReference type="Pfam" id="PF00535">
    <property type="entry name" value="Glycos_transf_2"/>
    <property type="match status" value="1"/>
</dbReference>
<keyword evidence="6" id="KW-1133">Transmembrane helix</keyword>
<gene>
    <name evidence="8" type="ORF">GGR13_001942</name>
</gene>
<dbReference type="CDD" id="cd02525">
    <property type="entry name" value="Succinoglycan_BP_ExoA"/>
    <property type="match status" value="1"/>
</dbReference>
<protein>
    <submittedName>
        <fullName evidence="8">Succinoglycan biosynthesis protein ExoA</fullName>
        <ecNumber evidence="8">2.4.-.-</ecNumber>
    </submittedName>
</protein>
<dbReference type="Gene3D" id="3.90.550.10">
    <property type="entry name" value="Spore Coat Polysaccharide Biosynthesis Protein SpsA, Chain A"/>
    <property type="match status" value="1"/>
</dbReference>
<feature type="transmembrane region" description="Helical" evidence="6">
    <location>
        <begin position="274"/>
        <end position="294"/>
    </location>
</feature>
<sequence>MSADGLLIVIPCLNEARHLPHLLEQLRSQNSPDDLIIVADGGSTDGSQDIVLKQGALARNIRLLHNPARLQSAGVNAAAHQYGSGRQYLIRIDAHARYPDDYAAGLAFIAQKHAADSVVVPMKTVAETCFQRAAATAQNSRIGTGGAAHRMGGQGGWVDHGHHALFRLDRFLALGGYNESFSHNEDAEFDLRLTKSGGRIWLEPELAIEYLPRRAIAPLFRQYVNYGRGRARTLALHRQRLRPRQALPLLVLPAVVAAVIGIPLATVLPVSALLAFPALAWATASIVGGVVASVTAGPSLCGLLSGFAAMAMHLGWSIGFWRERMSRRP</sequence>
<dbReference type="RefSeq" id="WP_183213316.1">
    <property type="nucleotide sequence ID" value="NZ_JACHOR010000003.1"/>
</dbReference>